<feature type="compositionally biased region" description="Basic and acidic residues" evidence="1">
    <location>
        <begin position="11"/>
        <end position="26"/>
    </location>
</feature>
<reference evidence="2 3" key="1">
    <citation type="journal article" date="2021" name="Nat. Plants">
        <title>The Taxus genome provides insights into paclitaxel biosynthesis.</title>
        <authorList>
            <person name="Xiong X."/>
            <person name="Gou J."/>
            <person name="Liao Q."/>
            <person name="Li Y."/>
            <person name="Zhou Q."/>
            <person name="Bi G."/>
            <person name="Li C."/>
            <person name="Du R."/>
            <person name="Wang X."/>
            <person name="Sun T."/>
            <person name="Guo L."/>
            <person name="Liang H."/>
            <person name="Lu P."/>
            <person name="Wu Y."/>
            <person name="Zhang Z."/>
            <person name="Ro D.K."/>
            <person name="Shang Y."/>
            <person name="Huang S."/>
            <person name="Yan J."/>
        </authorList>
    </citation>
    <scope>NUCLEOTIDE SEQUENCE [LARGE SCALE GENOMIC DNA]</scope>
    <source>
        <strain evidence="2">Ta-2019</strain>
    </source>
</reference>
<feature type="region of interest" description="Disordered" evidence="1">
    <location>
        <begin position="1"/>
        <end position="56"/>
    </location>
</feature>
<evidence type="ECO:0000313" key="3">
    <source>
        <dbReference type="Proteomes" id="UP000824469"/>
    </source>
</evidence>
<keyword evidence="3" id="KW-1185">Reference proteome</keyword>
<dbReference type="Proteomes" id="UP000824469">
    <property type="component" value="Unassembled WGS sequence"/>
</dbReference>
<accession>A0AA38L912</accession>
<dbReference type="AlphaFoldDB" id="A0AA38L912"/>
<evidence type="ECO:0000313" key="2">
    <source>
        <dbReference type="EMBL" id="KAH9316369.1"/>
    </source>
</evidence>
<dbReference type="EMBL" id="JAHRHJ020000005">
    <property type="protein sequence ID" value="KAH9316369.1"/>
    <property type="molecule type" value="Genomic_DNA"/>
</dbReference>
<gene>
    <name evidence="2" type="ORF">KI387_024996</name>
</gene>
<sequence>MNARTTNGEGVEGKNKEHSQAQEGEPKGFGLASGGIRDGEGETGHGGRVKPTTVRCPNPRAFKMATNLIGVGRQGRDGYKFVGGGAAGNGGSAHPHLTTSFKDALGNKGGRTQDFDLNTYSMAKTMVCIRLPNLPLHLWYALEDIGNIMGKFIKEDLDRTHS</sequence>
<name>A0AA38L912_TAXCH</name>
<proteinExistence type="predicted"/>
<evidence type="ECO:0000256" key="1">
    <source>
        <dbReference type="SAM" id="MobiDB-lite"/>
    </source>
</evidence>
<organism evidence="2 3">
    <name type="scientific">Taxus chinensis</name>
    <name type="common">Chinese yew</name>
    <name type="synonym">Taxus wallichiana var. chinensis</name>
    <dbReference type="NCBI Taxonomy" id="29808"/>
    <lineage>
        <taxon>Eukaryota</taxon>
        <taxon>Viridiplantae</taxon>
        <taxon>Streptophyta</taxon>
        <taxon>Embryophyta</taxon>
        <taxon>Tracheophyta</taxon>
        <taxon>Spermatophyta</taxon>
        <taxon>Pinopsida</taxon>
        <taxon>Pinidae</taxon>
        <taxon>Conifers II</taxon>
        <taxon>Cupressales</taxon>
        <taxon>Taxaceae</taxon>
        <taxon>Taxus</taxon>
    </lineage>
</organism>
<protein>
    <submittedName>
        <fullName evidence="2">Uncharacterized protein</fullName>
    </submittedName>
</protein>
<feature type="non-terminal residue" evidence="2">
    <location>
        <position position="1"/>
    </location>
</feature>
<comment type="caution">
    <text evidence="2">The sequence shown here is derived from an EMBL/GenBank/DDBJ whole genome shotgun (WGS) entry which is preliminary data.</text>
</comment>